<dbReference type="InterPro" id="IPR026444">
    <property type="entry name" value="Secre_tail"/>
</dbReference>
<dbReference type="PANTHER" id="PTHR36108:SF13">
    <property type="entry name" value="COLOSSIN-B-RELATED"/>
    <property type="match status" value="1"/>
</dbReference>
<name>A0A2D0NB88_FLAN2</name>
<dbReference type="Pfam" id="PF18962">
    <property type="entry name" value="Por_Secre_tail"/>
    <property type="match status" value="1"/>
</dbReference>
<feature type="domain" description="SD-repeat containing protein B" evidence="5">
    <location>
        <begin position="932"/>
        <end position="1040"/>
    </location>
</feature>
<organism evidence="7 8">
    <name type="scientific">Flavilitoribacter nigricans (strain ATCC 23147 / DSM 23189 / NBRC 102662 / NCIMB 1420 / SS-2)</name>
    <name type="common">Lewinella nigricans</name>
    <dbReference type="NCBI Taxonomy" id="1122177"/>
    <lineage>
        <taxon>Bacteria</taxon>
        <taxon>Pseudomonadati</taxon>
        <taxon>Bacteroidota</taxon>
        <taxon>Saprospiria</taxon>
        <taxon>Saprospirales</taxon>
        <taxon>Lewinellaceae</taxon>
        <taxon>Flavilitoribacter</taxon>
    </lineage>
</organism>
<dbReference type="NCBIfam" id="TIGR04183">
    <property type="entry name" value="Por_Secre_tail"/>
    <property type="match status" value="1"/>
</dbReference>
<comment type="subcellular location">
    <subcellularLocation>
        <location evidence="1">Secreted</location>
    </subcellularLocation>
</comment>
<dbReference type="PANTHER" id="PTHR36108">
    <property type="entry name" value="COLOSSIN-B-RELATED"/>
    <property type="match status" value="1"/>
</dbReference>
<dbReference type="InterPro" id="IPR033764">
    <property type="entry name" value="Sdr_B"/>
</dbReference>
<reference evidence="7 8" key="1">
    <citation type="submission" date="2017-10" db="EMBL/GenBank/DDBJ databases">
        <title>The draft genome sequence of Lewinella nigricans NBRC 102662.</title>
        <authorList>
            <person name="Wang K."/>
        </authorList>
    </citation>
    <scope>NUCLEOTIDE SEQUENCE [LARGE SCALE GENOMIC DNA]</scope>
    <source>
        <strain evidence="7 8">NBRC 102662</strain>
    </source>
</reference>
<dbReference type="SUPFAM" id="SSF49299">
    <property type="entry name" value="PKD domain"/>
    <property type="match status" value="1"/>
</dbReference>
<dbReference type="InterPro" id="IPR035986">
    <property type="entry name" value="PKD_dom_sf"/>
</dbReference>
<dbReference type="Gene3D" id="2.60.40.10">
    <property type="entry name" value="Immunoglobulins"/>
    <property type="match status" value="2"/>
</dbReference>
<dbReference type="SUPFAM" id="SSF117074">
    <property type="entry name" value="Hypothetical protein PA1324"/>
    <property type="match status" value="1"/>
</dbReference>
<evidence type="ECO:0000313" key="7">
    <source>
        <dbReference type="EMBL" id="PHN05774.1"/>
    </source>
</evidence>
<accession>A0A2D0NB88</accession>
<sequence>MNNRFPKGSGQRLLSLNALILLFLFSGGFYSQDLSKIIITCTDVVIPTCYGDADGSVRAEATGGVPPYTYVWSDGTEGPVLSGVKSGVYTVKVTDAEGNMAEKKFFMRQPKLLTVDFSARACSLPLKASAQAWGGTGPFTYQWSTGASGQTITVESGVEYCVTVTDANDCTTFGCTTVTLSDVSVSVTAEQISCPGVDDGSLTATVDGGLEPITYSWSNGATTPQITGLAPGTYEVTATDANGCSEIATGEILPKEDLLVDLMKTDPVCTGDTTGNIQSAVSGGTPPYTYLWNNGAETADIAELGPGNYILTVTDASGCTAEATVDLAYQSELTIEATATPETCAGDGNGSASVTPADGVSPYDIIWSTGDTSTTLSGVDPGTYTVTVTDAVGCQDTTSVTVEPAPDFEIETESTDPSSCSETDGTASVTVVSGEGPFSIEWSTGDTTAVIDSLETGTYTVTVTNAAQCTASASVTINQPTALDIDITGQQLLCPGDSTASLMVSVNGGIPPFDILWSTGDTTEVIDSLFAGTYTVTVTDSTGCSVSETAVIEEVEALEVTIGGLSVVCGQGNTGSAFANVSGGAEPFTYIWSTGDTTRAILGLLTGTYSVTVTDSIGCSGSASIDIKIVDDLAVEIVGQGISCAGETDGSAVATATGGDEPYSYFWSNGASGDSISQLSAGTYVVTVQDANNCTARDTITISSPSPILGFLDVQNLVCQEDSTGAIDLSVMGGTPPYAFEWSTGDTTEDISGLPQGTYRVTITDANDCFVVRSGTVRPPAPFTLDFDVKDVSCNGGQDGAVSVTVNGGTEPFTYEWSTGSTEDNISDLSPGDYGLTVTDSNGCVTQDSVSVTEVATLVCSVMEVSKVTLGGDGVLEVIPEGGTAPFSFEWSNGETTAVIDSLDGGVYSVTVTDANGCTTSCELELVPLSGLGDYVWIDADKDGIQDADEAPLAGVNITLLNAAGVEVTSTVSDSNGYYAFFALKAGTYRVQFDMPENYSFTKQDAGGNDEVDSDVDMTGMTAAIILTPGEFNWNIDAGYTRDCINITDPGSIGFDQYICGPGNNPDPLVSLTPASGGEGEIEYLWMYSTEEGPFNAATWKPIPNSDSPTYDPDILFETTYFARCARRENCPNFLETSIVKITVGDDAFVEIIGPATVCVGEPVIFQGVSSVEGSTIEWIFGPGIQKISVTENMAEVRFTSFGTFTIGATVSENDCKAIGTKEVLVINNNGICEEGLEIAAVVESEITREIRLDWIGTKAMRLDYTIEHSVDGVHFTPIGIDAIPVAEVENELLYACHVKAPKPGLNYYRVRMTDERGTDWYSNTEEIVFHDNSGSVLLYPNPVRQKATLELFEVGEEEMNFKLLTITGQVLQTWKASADDQRIEMDLGSYPGGVYFLKIDYGSDRTETLRLVKH</sequence>
<dbReference type="Pfam" id="PF17210">
    <property type="entry name" value="SdrD_B"/>
    <property type="match status" value="1"/>
</dbReference>
<evidence type="ECO:0000256" key="3">
    <source>
        <dbReference type="ARBA" id="ARBA00022525"/>
    </source>
</evidence>
<dbReference type="RefSeq" id="WP_099150864.1">
    <property type="nucleotide sequence ID" value="NZ_PDUD01000020.1"/>
</dbReference>
<evidence type="ECO:0000259" key="5">
    <source>
        <dbReference type="Pfam" id="PF17210"/>
    </source>
</evidence>
<evidence type="ECO:0000256" key="1">
    <source>
        <dbReference type="ARBA" id="ARBA00004613"/>
    </source>
</evidence>
<feature type="domain" description="Secretion system C-terminal sorting" evidence="6">
    <location>
        <begin position="1339"/>
        <end position="1407"/>
    </location>
</feature>
<keyword evidence="8" id="KW-1185">Reference proteome</keyword>
<dbReference type="EMBL" id="PDUD01000020">
    <property type="protein sequence ID" value="PHN05774.1"/>
    <property type="molecule type" value="Genomic_DNA"/>
</dbReference>
<keyword evidence="4" id="KW-0732">Signal</keyword>
<comment type="caution">
    <text evidence="7">The sequence shown here is derived from an EMBL/GenBank/DDBJ whole genome shotgun (WGS) entry which is preliminary data.</text>
</comment>
<evidence type="ECO:0000313" key="8">
    <source>
        <dbReference type="Proteomes" id="UP000223913"/>
    </source>
</evidence>
<dbReference type="Gene3D" id="2.60.40.740">
    <property type="match status" value="10"/>
</dbReference>
<evidence type="ECO:0008006" key="9">
    <source>
        <dbReference type="Google" id="ProtNLM"/>
    </source>
</evidence>
<keyword evidence="3" id="KW-0964">Secreted</keyword>
<evidence type="ECO:0000259" key="6">
    <source>
        <dbReference type="Pfam" id="PF18962"/>
    </source>
</evidence>
<protein>
    <recommendedName>
        <fullName evidence="9">T9SS type A sorting domain-containing protein</fullName>
    </recommendedName>
</protein>
<gene>
    <name evidence="7" type="ORF">CRP01_14975</name>
</gene>
<dbReference type="Pfam" id="PF13573">
    <property type="entry name" value="SprB"/>
    <property type="match status" value="10"/>
</dbReference>
<dbReference type="GO" id="GO:0005576">
    <property type="term" value="C:extracellular region"/>
    <property type="evidence" value="ECO:0007669"/>
    <property type="project" value="UniProtKB-SubCell"/>
</dbReference>
<evidence type="ECO:0000256" key="4">
    <source>
        <dbReference type="ARBA" id="ARBA00022729"/>
    </source>
</evidence>
<evidence type="ECO:0000256" key="2">
    <source>
        <dbReference type="ARBA" id="ARBA00007257"/>
    </source>
</evidence>
<dbReference type="Proteomes" id="UP000223913">
    <property type="component" value="Unassembled WGS sequence"/>
</dbReference>
<dbReference type="CDD" id="cd00146">
    <property type="entry name" value="PKD"/>
    <property type="match status" value="1"/>
</dbReference>
<proteinExistence type="inferred from homology"/>
<comment type="similarity">
    <text evidence="2">Belongs to the serine-aspartate repeat-containing protein (SDr) family.</text>
</comment>
<dbReference type="InterPro" id="IPR025667">
    <property type="entry name" value="SprB_repeat"/>
</dbReference>
<dbReference type="InterPro" id="IPR013783">
    <property type="entry name" value="Ig-like_fold"/>
</dbReference>
<dbReference type="OrthoDB" id="9805017at2"/>